<dbReference type="PROSITE" id="PS50305">
    <property type="entry name" value="SIRTUIN"/>
    <property type="match status" value="1"/>
</dbReference>
<dbReference type="Gene3D" id="3.30.1600.10">
    <property type="entry name" value="SIR2/SIRT2 'Small Domain"/>
    <property type="match status" value="1"/>
</dbReference>
<dbReference type="GO" id="GO:0017136">
    <property type="term" value="F:histone deacetylase activity, NAD-dependent"/>
    <property type="evidence" value="ECO:0007669"/>
    <property type="project" value="TreeGrafter"/>
</dbReference>
<comment type="caution">
    <text evidence="4">Lacks conserved residue(s) required for the propagation of feature annotation.</text>
</comment>
<accession>A0A0R1U6A2</accession>
<gene>
    <name evidence="6" type="ORF">FC50_GL000437</name>
</gene>
<dbReference type="Proteomes" id="UP000051922">
    <property type="component" value="Unassembled WGS sequence"/>
</dbReference>
<evidence type="ECO:0000313" key="7">
    <source>
        <dbReference type="Proteomes" id="UP000051922"/>
    </source>
</evidence>
<dbReference type="InterPro" id="IPR026591">
    <property type="entry name" value="Sirtuin_cat_small_dom_sf"/>
</dbReference>
<feature type="domain" description="Deacetylase sirtuin-type" evidence="5">
    <location>
        <begin position="1"/>
        <end position="228"/>
    </location>
</feature>
<dbReference type="Gene3D" id="3.40.50.1220">
    <property type="entry name" value="TPP-binding domain"/>
    <property type="match status" value="1"/>
</dbReference>
<dbReference type="InterPro" id="IPR003000">
    <property type="entry name" value="Sirtuin"/>
</dbReference>
<evidence type="ECO:0000256" key="2">
    <source>
        <dbReference type="ARBA" id="ARBA00022679"/>
    </source>
</evidence>
<keyword evidence="3" id="KW-0520">NAD</keyword>
<dbReference type="InterPro" id="IPR026590">
    <property type="entry name" value="Ssirtuin_cat_dom"/>
</dbReference>
<dbReference type="STRING" id="1423783.FC50_GL000437"/>
<dbReference type="PANTHER" id="PTHR11085:SF4">
    <property type="entry name" value="NAD-DEPENDENT PROTEIN DEACYLASE"/>
    <property type="match status" value="1"/>
</dbReference>
<dbReference type="EMBL" id="AZFJ01000037">
    <property type="protein sequence ID" value="KRL86792.1"/>
    <property type="molecule type" value="Genomic_DNA"/>
</dbReference>
<evidence type="ECO:0000259" key="5">
    <source>
        <dbReference type="PROSITE" id="PS50305"/>
    </source>
</evidence>
<dbReference type="AlphaFoldDB" id="A0A0R1U6A2"/>
<dbReference type="PANTHER" id="PTHR11085">
    <property type="entry name" value="NAD-DEPENDENT PROTEIN DEACYLASE SIRTUIN-5, MITOCHONDRIAL-RELATED"/>
    <property type="match status" value="1"/>
</dbReference>
<comment type="caution">
    <text evidence="6">The sequence shown here is derived from an EMBL/GenBank/DDBJ whole genome shotgun (WGS) entry which is preliminary data.</text>
</comment>
<dbReference type="NCBIfam" id="NF001752">
    <property type="entry name" value="PRK00481.1-1"/>
    <property type="match status" value="1"/>
</dbReference>
<keyword evidence="2" id="KW-0808">Transferase</keyword>
<dbReference type="EC" id="2.3.1.286" evidence="1"/>
<protein>
    <recommendedName>
        <fullName evidence="1">protein acetyllysine N-acetyltransferase</fullName>
        <ecNumber evidence="1">2.3.1.286</ecNumber>
    </recommendedName>
</protein>
<dbReference type="InterPro" id="IPR050134">
    <property type="entry name" value="NAD-dep_sirtuin_deacylases"/>
</dbReference>
<name>A0A0R1U6A2_9LACO</name>
<evidence type="ECO:0000256" key="4">
    <source>
        <dbReference type="PROSITE-ProRule" id="PRU00236"/>
    </source>
</evidence>
<dbReference type="GO" id="GO:0070403">
    <property type="term" value="F:NAD+ binding"/>
    <property type="evidence" value="ECO:0007669"/>
    <property type="project" value="InterPro"/>
</dbReference>
<dbReference type="SUPFAM" id="SSF52467">
    <property type="entry name" value="DHS-like NAD/FAD-binding domain"/>
    <property type="match status" value="1"/>
</dbReference>
<evidence type="ECO:0000313" key="6">
    <source>
        <dbReference type="EMBL" id="KRL86792.1"/>
    </source>
</evidence>
<evidence type="ECO:0000256" key="1">
    <source>
        <dbReference type="ARBA" id="ARBA00012928"/>
    </source>
</evidence>
<dbReference type="PATRIC" id="fig|1423783.4.peg.454"/>
<dbReference type="Pfam" id="PF02146">
    <property type="entry name" value="SIR2"/>
    <property type="match status" value="1"/>
</dbReference>
<sequence>MMFDLQSALNQSEFVCFLTGAGVSTASGIPGFRSATGVYSDHPEYSLSVDNLRAHPAAFHDFMVNNMYYPDARPNVIHQRMATIANRKGTVVTQNIDGLDRQAGTNHLVEFHGNEYDLYCEQCGQQFTLPEYKQSYTHQNDGGNIRPRIVLYGEPIPTTTVQAAITAVTRADLLVVVGTSLVVYPFAGLLKYASHTASIVAVNKTPLPLPAGAHMVTGDATAVFAQLH</sequence>
<evidence type="ECO:0000256" key="3">
    <source>
        <dbReference type="ARBA" id="ARBA00023027"/>
    </source>
</evidence>
<keyword evidence="7" id="KW-1185">Reference proteome</keyword>
<reference evidence="6 7" key="1">
    <citation type="journal article" date="2015" name="Genome Announc.">
        <title>Expanding the biotechnology potential of lactobacilli through comparative genomics of 213 strains and associated genera.</title>
        <authorList>
            <person name="Sun Z."/>
            <person name="Harris H.M."/>
            <person name="McCann A."/>
            <person name="Guo C."/>
            <person name="Argimon S."/>
            <person name="Zhang W."/>
            <person name="Yang X."/>
            <person name="Jeffery I.B."/>
            <person name="Cooney J.C."/>
            <person name="Kagawa T.F."/>
            <person name="Liu W."/>
            <person name="Song Y."/>
            <person name="Salvetti E."/>
            <person name="Wrobel A."/>
            <person name="Rasinkangas P."/>
            <person name="Parkhill J."/>
            <person name="Rea M.C."/>
            <person name="O'Sullivan O."/>
            <person name="Ritari J."/>
            <person name="Douillard F.P."/>
            <person name="Paul Ross R."/>
            <person name="Yang R."/>
            <person name="Briner A.E."/>
            <person name="Felis G.E."/>
            <person name="de Vos W.M."/>
            <person name="Barrangou R."/>
            <person name="Klaenhammer T.R."/>
            <person name="Caufield P.W."/>
            <person name="Cui Y."/>
            <person name="Zhang H."/>
            <person name="O'Toole P.W."/>
        </authorList>
    </citation>
    <scope>NUCLEOTIDE SEQUENCE [LARGE SCALE GENOMIC DNA]</scope>
    <source>
        <strain evidence="6 7">DSM 15945</strain>
    </source>
</reference>
<dbReference type="InterPro" id="IPR029035">
    <property type="entry name" value="DHS-like_NAD/FAD-binding_dom"/>
</dbReference>
<organism evidence="6 7">
    <name type="scientific">Lacticaseibacillus pantheris DSM 15945 = JCM 12539 = NBRC 106106</name>
    <dbReference type="NCBI Taxonomy" id="1423783"/>
    <lineage>
        <taxon>Bacteria</taxon>
        <taxon>Bacillati</taxon>
        <taxon>Bacillota</taxon>
        <taxon>Bacilli</taxon>
        <taxon>Lactobacillales</taxon>
        <taxon>Lactobacillaceae</taxon>
        <taxon>Lacticaseibacillus</taxon>
    </lineage>
</organism>
<proteinExistence type="predicted"/>